<feature type="non-terminal residue" evidence="7">
    <location>
        <position position="1"/>
    </location>
</feature>
<dbReference type="Proteomes" id="UP000036947">
    <property type="component" value="Unassembled WGS sequence"/>
</dbReference>
<keyword evidence="4" id="KW-0804">Transcription</keyword>
<evidence type="ECO:0000256" key="1">
    <source>
        <dbReference type="ARBA" id="ARBA00004123"/>
    </source>
</evidence>
<evidence type="ECO:0000256" key="5">
    <source>
        <dbReference type="ARBA" id="ARBA00023242"/>
    </source>
</evidence>
<feature type="domain" description="Xylanolytic transcriptional activator regulatory" evidence="6">
    <location>
        <begin position="70"/>
        <end position="306"/>
    </location>
</feature>
<dbReference type="STRING" id="1163406.A0A0L0NII0"/>
<evidence type="ECO:0000259" key="6">
    <source>
        <dbReference type="Pfam" id="PF04082"/>
    </source>
</evidence>
<evidence type="ECO:0000256" key="3">
    <source>
        <dbReference type="ARBA" id="ARBA00023015"/>
    </source>
</evidence>
<sequence>VRCIGERPSCYRCTRLRRRCTWTKENAERISPYHAVSNTKPVESKTSLTSTEPASTNLGIPLALLFKLVNLYFSNVYNASLLLHRPSFTRSIAEGTASKHVILSVCAMASCFYNDHNRCNTVLEEGFAHEWAQEAGRLVFSQVESPTEDNLVTFLNLTLFWYSQGQWQRMVVYEGNATCTSYVLGLGASEPITHCDSFTAELSRRRFWACFLINQFTNGAGCLGMSLENFKGVPFPCHERDFELGAVRDRYADIPEQERSNSYFAELIRLGSLWTSACRLVQDDKAEVDQTLLAIQKLDSKLRSWRTRLPDDFDLDCAYTETPTKLIQILSLHIIYHQVMCVLHSSIVPLFSLNPVAAGVCGYFQTASAQTALFHARQISSIFVRSNCWSLSQSSGSVGFVGCAAYCSCAIQLPFLWCRKSSVRESAHANIKANLEAIRAISKHWKLVAALTDYVPLLYIYHKGMGHSLADEPRALDESDLNRHRGMRIRARASILGHNEIIWSKGRIPKPGEVDVLDLDDAVEEGDGTCIAQLASTMDLTYPTGPFEVHFGSTDFHSQDLDDPSILPAVADAFPENQEPLSFLSQVDFSMSDSSLDCPTNICTFEEVFGQGCGF</sequence>
<dbReference type="GO" id="GO:0005634">
    <property type="term" value="C:nucleus"/>
    <property type="evidence" value="ECO:0007669"/>
    <property type="project" value="UniProtKB-SubCell"/>
</dbReference>
<dbReference type="EMBL" id="LFRF01000003">
    <property type="protein sequence ID" value="KND93906.1"/>
    <property type="molecule type" value="Genomic_DNA"/>
</dbReference>
<dbReference type="GO" id="GO:0008270">
    <property type="term" value="F:zinc ion binding"/>
    <property type="evidence" value="ECO:0007669"/>
    <property type="project" value="InterPro"/>
</dbReference>
<dbReference type="GO" id="GO:0000981">
    <property type="term" value="F:DNA-binding transcription factor activity, RNA polymerase II-specific"/>
    <property type="evidence" value="ECO:0007669"/>
    <property type="project" value="InterPro"/>
</dbReference>
<keyword evidence="3" id="KW-0805">Transcription regulation</keyword>
<dbReference type="OrthoDB" id="2309723at2759"/>
<dbReference type="InterPro" id="IPR050815">
    <property type="entry name" value="TF_fung"/>
</dbReference>
<keyword evidence="5" id="KW-0539">Nucleus</keyword>
<dbReference type="Pfam" id="PF04082">
    <property type="entry name" value="Fungal_trans"/>
    <property type="match status" value="1"/>
</dbReference>
<evidence type="ECO:0000313" key="8">
    <source>
        <dbReference type="Proteomes" id="UP000036947"/>
    </source>
</evidence>
<dbReference type="AlphaFoldDB" id="A0A0L0NII0"/>
<dbReference type="GO" id="GO:0003677">
    <property type="term" value="F:DNA binding"/>
    <property type="evidence" value="ECO:0007669"/>
    <property type="project" value="InterPro"/>
</dbReference>
<keyword evidence="2" id="KW-0479">Metal-binding</keyword>
<dbReference type="PANTHER" id="PTHR47338:SF7">
    <property type="entry name" value="ZN(II)2CYS6 TRANSCRIPTION FACTOR (EUROFUNG)"/>
    <property type="match status" value="1"/>
</dbReference>
<name>A0A0L0NII0_TOLOC</name>
<dbReference type="GO" id="GO:0006351">
    <property type="term" value="P:DNA-templated transcription"/>
    <property type="evidence" value="ECO:0007669"/>
    <property type="project" value="InterPro"/>
</dbReference>
<organism evidence="7 8">
    <name type="scientific">Tolypocladium ophioglossoides (strain CBS 100239)</name>
    <name type="common">Snaketongue truffleclub</name>
    <name type="synonym">Elaphocordyceps ophioglossoides</name>
    <dbReference type="NCBI Taxonomy" id="1163406"/>
    <lineage>
        <taxon>Eukaryota</taxon>
        <taxon>Fungi</taxon>
        <taxon>Dikarya</taxon>
        <taxon>Ascomycota</taxon>
        <taxon>Pezizomycotina</taxon>
        <taxon>Sordariomycetes</taxon>
        <taxon>Hypocreomycetidae</taxon>
        <taxon>Hypocreales</taxon>
        <taxon>Ophiocordycipitaceae</taxon>
        <taxon>Tolypocladium</taxon>
    </lineage>
</organism>
<dbReference type="PANTHER" id="PTHR47338">
    <property type="entry name" value="ZN(II)2CYS6 TRANSCRIPTION FACTOR (EUROFUNG)-RELATED"/>
    <property type="match status" value="1"/>
</dbReference>
<reference evidence="7 8" key="1">
    <citation type="journal article" date="2015" name="BMC Genomics">
        <title>The genome of the truffle-parasite Tolypocladium ophioglossoides and the evolution of antifungal peptaibiotics.</title>
        <authorList>
            <person name="Quandt C.A."/>
            <person name="Bushley K.E."/>
            <person name="Spatafora J.W."/>
        </authorList>
    </citation>
    <scope>NUCLEOTIDE SEQUENCE [LARGE SCALE GENOMIC DNA]</scope>
    <source>
        <strain evidence="7 8">CBS 100239</strain>
    </source>
</reference>
<evidence type="ECO:0000256" key="2">
    <source>
        <dbReference type="ARBA" id="ARBA00022723"/>
    </source>
</evidence>
<keyword evidence="8" id="KW-1185">Reference proteome</keyword>
<dbReference type="CDD" id="cd12148">
    <property type="entry name" value="fungal_TF_MHR"/>
    <property type="match status" value="1"/>
</dbReference>
<comment type="caution">
    <text evidence="7">The sequence shown here is derived from an EMBL/GenBank/DDBJ whole genome shotgun (WGS) entry which is preliminary data.</text>
</comment>
<comment type="subcellular location">
    <subcellularLocation>
        <location evidence="1">Nucleus</location>
    </subcellularLocation>
</comment>
<dbReference type="InterPro" id="IPR007219">
    <property type="entry name" value="XnlR_reg_dom"/>
</dbReference>
<evidence type="ECO:0000313" key="7">
    <source>
        <dbReference type="EMBL" id="KND93906.1"/>
    </source>
</evidence>
<evidence type="ECO:0000256" key="4">
    <source>
        <dbReference type="ARBA" id="ARBA00023163"/>
    </source>
</evidence>
<accession>A0A0L0NII0</accession>
<gene>
    <name evidence="7" type="ORF">TOPH_01981</name>
</gene>
<proteinExistence type="predicted"/>
<protein>
    <submittedName>
        <fullName evidence="7">Putative transcriptional regulatory protein</fullName>
    </submittedName>
</protein>